<feature type="domain" description="Methyltransferase" evidence="3">
    <location>
        <begin position="56"/>
        <end position="152"/>
    </location>
</feature>
<evidence type="ECO:0000313" key="5">
    <source>
        <dbReference type="Proteomes" id="UP000276301"/>
    </source>
</evidence>
<keyword evidence="2 4" id="KW-0808">Transferase</keyword>
<dbReference type="Pfam" id="PF13649">
    <property type="entry name" value="Methyltransf_25"/>
    <property type="match status" value="1"/>
</dbReference>
<dbReference type="PANTHER" id="PTHR43861:SF1">
    <property type="entry name" value="TRANS-ACONITATE 2-METHYLTRANSFERASE"/>
    <property type="match status" value="1"/>
</dbReference>
<reference evidence="4 5" key="1">
    <citation type="submission" date="2018-10" db="EMBL/GenBank/DDBJ databases">
        <title>Anaerotruncus faecis sp. nov., isolated from human feces.</title>
        <authorList>
            <person name="Wang Y.-J."/>
        </authorList>
    </citation>
    <scope>NUCLEOTIDE SEQUENCE [LARGE SCALE GENOMIC DNA]</scope>
    <source>
        <strain evidence="4 5">22A2-44</strain>
    </source>
</reference>
<dbReference type="Proteomes" id="UP000276301">
    <property type="component" value="Unassembled WGS sequence"/>
</dbReference>
<organism evidence="4 5">
    <name type="scientific">Anaerotruncus massiliensis</name>
    <name type="common">ex Liu et al. 2021</name>
    <dbReference type="NCBI Taxonomy" id="2321404"/>
    <lineage>
        <taxon>Bacteria</taxon>
        <taxon>Bacillati</taxon>
        <taxon>Bacillota</taxon>
        <taxon>Clostridia</taxon>
        <taxon>Eubacteriales</taxon>
        <taxon>Oscillospiraceae</taxon>
        <taxon>Anaerotruncus</taxon>
    </lineage>
</organism>
<evidence type="ECO:0000256" key="1">
    <source>
        <dbReference type="ARBA" id="ARBA00022603"/>
    </source>
</evidence>
<dbReference type="EMBL" id="RCHT01000002">
    <property type="protein sequence ID" value="RLL13866.1"/>
    <property type="molecule type" value="Genomic_DNA"/>
</dbReference>
<dbReference type="InterPro" id="IPR029063">
    <property type="entry name" value="SAM-dependent_MTases_sf"/>
</dbReference>
<name>A0A498CPA5_9FIRM</name>
<evidence type="ECO:0000313" key="4">
    <source>
        <dbReference type="EMBL" id="RLL13866.1"/>
    </source>
</evidence>
<accession>A0A498CPA5</accession>
<dbReference type="Gene3D" id="3.40.50.150">
    <property type="entry name" value="Vaccinia Virus protein VP39"/>
    <property type="match status" value="1"/>
</dbReference>
<evidence type="ECO:0000259" key="3">
    <source>
        <dbReference type="Pfam" id="PF13649"/>
    </source>
</evidence>
<dbReference type="SUPFAM" id="SSF53335">
    <property type="entry name" value="S-adenosyl-L-methionine-dependent methyltransferases"/>
    <property type="match status" value="1"/>
</dbReference>
<dbReference type="CDD" id="cd02440">
    <property type="entry name" value="AdoMet_MTases"/>
    <property type="match status" value="1"/>
</dbReference>
<dbReference type="GO" id="GO:0032259">
    <property type="term" value="P:methylation"/>
    <property type="evidence" value="ECO:0007669"/>
    <property type="project" value="UniProtKB-KW"/>
</dbReference>
<keyword evidence="1 4" id="KW-0489">Methyltransferase</keyword>
<evidence type="ECO:0000256" key="2">
    <source>
        <dbReference type="ARBA" id="ARBA00022679"/>
    </source>
</evidence>
<protein>
    <submittedName>
        <fullName evidence="4">Class I SAM-dependent methyltransferase</fullName>
    </submittedName>
</protein>
<gene>
    <name evidence="4" type="ORF">D4A47_02970</name>
</gene>
<comment type="caution">
    <text evidence="4">The sequence shown here is derived from an EMBL/GenBank/DDBJ whole genome shotgun (WGS) entry which is preliminary data.</text>
</comment>
<dbReference type="GO" id="GO:0008168">
    <property type="term" value="F:methyltransferase activity"/>
    <property type="evidence" value="ECO:0007669"/>
    <property type="project" value="UniProtKB-KW"/>
</dbReference>
<dbReference type="InterPro" id="IPR041698">
    <property type="entry name" value="Methyltransf_25"/>
</dbReference>
<keyword evidence="5" id="KW-1185">Reference proteome</keyword>
<dbReference type="AlphaFoldDB" id="A0A498CPA5"/>
<dbReference type="PANTHER" id="PTHR43861">
    <property type="entry name" value="TRANS-ACONITATE 2-METHYLTRANSFERASE-RELATED"/>
    <property type="match status" value="1"/>
</dbReference>
<dbReference type="RefSeq" id="WP_121586082.1">
    <property type="nucleotide sequence ID" value="NZ_RCHT01000002.1"/>
</dbReference>
<sequence length="266" mass="29886">MDYIQNNKAAWEEAFEHRKPGWGENNHERLLGEHLPFFCADVARELEAVDWSGRAVAQFCCNNGRELLSLLRLGAASGTGFDIAENILAQAAETAKKAGVGNCRFVACNILDIPETFHSSFDFVFFTIGAITWFRDLGPLFQKAADCLKPGGRFLLHDFHPFMNMLPMPGEPAFDPERPDRVAYSYFRREPWLENEGMGYLSERYASKTFTSFSHTMADIVGAVSAAGMRVEKLREFDYDVGLTDAYDGRGLPLSFLLTAEKDRAK</sequence>
<proteinExistence type="predicted"/>